<dbReference type="AlphaFoldDB" id="A0A4R2BDM1"/>
<dbReference type="GO" id="GO:0003700">
    <property type="term" value="F:DNA-binding transcription factor activity"/>
    <property type="evidence" value="ECO:0007669"/>
    <property type="project" value="InterPro"/>
</dbReference>
<evidence type="ECO:0000256" key="1">
    <source>
        <dbReference type="ARBA" id="ARBA00023015"/>
    </source>
</evidence>
<gene>
    <name evidence="5" type="ORF">EV146_10625</name>
</gene>
<dbReference type="EMBL" id="SLVV01000006">
    <property type="protein sequence ID" value="TCN24826.1"/>
    <property type="molecule type" value="Genomic_DNA"/>
</dbReference>
<dbReference type="SMART" id="SM00895">
    <property type="entry name" value="FCD"/>
    <property type="match status" value="1"/>
</dbReference>
<keyword evidence="1" id="KW-0805">Transcription regulation</keyword>
<evidence type="ECO:0000313" key="6">
    <source>
        <dbReference type="Proteomes" id="UP000295689"/>
    </source>
</evidence>
<name>A0A4R2BDM1_9BACI</name>
<dbReference type="InterPro" id="IPR011711">
    <property type="entry name" value="GntR_C"/>
</dbReference>
<organism evidence="5 6">
    <name type="scientific">Mesobacillus foraminis</name>
    <dbReference type="NCBI Taxonomy" id="279826"/>
    <lineage>
        <taxon>Bacteria</taxon>
        <taxon>Bacillati</taxon>
        <taxon>Bacillota</taxon>
        <taxon>Bacilli</taxon>
        <taxon>Bacillales</taxon>
        <taxon>Bacillaceae</taxon>
        <taxon>Mesobacillus</taxon>
    </lineage>
</organism>
<dbReference type="RefSeq" id="WP_373566057.1">
    <property type="nucleotide sequence ID" value="NZ_JABUHM010000004.1"/>
</dbReference>
<dbReference type="SUPFAM" id="SSF46785">
    <property type="entry name" value="Winged helix' DNA-binding domain"/>
    <property type="match status" value="1"/>
</dbReference>
<dbReference type="InterPro" id="IPR036390">
    <property type="entry name" value="WH_DNA-bd_sf"/>
</dbReference>
<feature type="domain" description="HTH gntR-type" evidence="4">
    <location>
        <begin position="10"/>
        <end position="77"/>
    </location>
</feature>
<sequence length="225" mass="26683">MESISTVRQGSTREYVYNILKNDIINLEIKPGTRISEKEIAHRLQVSRTPVREAFMKLAQEELLGIYPQSGTIVSRIDLNHVEEARFVRENIERSIVKMACMDFTEEQLFILETNVTMQELCLEKGTHQRLFELDEEFHKILFEQCGKIRTWKMINQLKSHFDRLRILGLASNKDWNDIVIQHKQIFTAIVQRNPQKAEELMINHLRLVNDHKKNLKQDYPEYFL</sequence>
<dbReference type="Proteomes" id="UP000295689">
    <property type="component" value="Unassembled WGS sequence"/>
</dbReference>
<reference evidence="5 6" key="1">
    <citation type="journal article" date="2015" name="Stand. Genomic Sci.">
        <title>Genomic Encyclopedia of Bacterial and Archaeal Type Strains, Phase III: the genomes of soil and plant-associated and newly described type strains.</title>
        <authorList>
            <person name="Whitman W.B."/>
            <person name="Woyke T."/>
            <person name="Klenk H.P."/>
            <person name="Zhou Y."/>
            <person name="Lilburn T.G."/>
            <person name="Beck B.J."/>
            <person name="De Vos P."/>
            <person name="Vandamme P."/>
            <person name="Eisen J.A."/>
            <person name="Garrity G."/>
            <person name="Hugenholtz P."/>
            <person name="Kyrpides N.C."/>
        </authorList>
    </citation>
    <scope>NUCLEOTIDE SEQUENCE [LARGE SCALE GENOMIC DNA]</scope>
    <source>
        <strain evidence="5 6">CV53</strain>
    </source>
</reference>
<keyword evidence="2 5" id="KW-0238">DNA-binding</keyword>
<dbReference type="InterPro" id="IPR008920">
    <property type="entry name" value="TF_FadR/GntR_C"/>
</dbReference>
<accession>A0A4R2BDM1</accession>
<proteinExistence type="predicted"/>
<dbReference type="CDD" id="cd07377">
    <property type="entry name" value="WHTH_GntR"/>
    <property type="match status" value="1"/>
</dbReference>
<dbReference type="InterPro" id="IPR000524">
    <property type="entry name" value="Tscrpt_reg_HTH_GntR"/>
</dbReference>
<comment type="caution">
    <text evidence="5">The sequence shown here is derived from an EMBL/GenBank/DDBJ whole genome shotgun (WGS) entry which is preliminary data.</text>
</comment>
<evidence type="ECO:0000256" key="2">
    <source>
        <dbReference type="ARBA" id="ARBA00023125"/>
    </source>
</evidence>
<evidence type="ECO:0000256" key="3">
    <source>
        <dbReference type="ARBA" id="ARBA00023163"/>
    </source>
</evidence>
<dbReference type="Pfam" id="PF07729">
    <property type="entry name" value="FCD"/>
    <property type="match status" value="1"/>
</dbReference>
<keyword evidence="6" id="KW-1185">Reference proteome</keyword>
<dbReference type="SUPFAM" id="SSF48008">
    <property type="entry name" value="GntR ligand-binding domain-like"/>
    <property type="match status" value="1"/>
</dbReference>
<dbReference type="SMART" id="SM00345">
    <property type="entry name" value="HTH_GNTR"/>
    <property type="match status" value="1"/>
</dbReference>
<dbReference type="PANTHER" id="PTHR43537">
    <property type="entry name" value="TRANSCRIPTIONAL REGULATOR, GNTR FAMILY"/>
    <property type="match status" value="1"/>
</dbReference>
<dbReference type="PROSITE" id="PS50949">
    <property type="entry name" value="HTH_GNTR"/>
    <property type="match status" value="1"/>
</dbReference>
<evidence type="ECO:0000313" key="5">
    <source>
        <dbReference type="EMBL" id="TCN24826.1"/>
    </source>
</evidence>
<dbReference type="InterPro" id="IPR036388">
    <property type="entry name" value="WH-like_DNA-bd_sf"/>
</dbReference>
<evidence type="ECO:0000259" key="4">
    <source>
        <dbReference type="PROSITE" id="PS50949"/>
    </source>
</evidence>
<keyword evidence="3" id="KW-0804">Transcription</keyword>
<dbReference type="Pfam" id="PF00392">
    <property type="entry name" value="GntR"/>
    <property type="match status" value="1"/>
</dbReference>
<dbReference type="Gene3D" id="1.20.120.530">
    <property type="entry name" value="GntR ligand-binding domain-like"/>
    <property type="match status" value="1"/>
</dbReference>
<dbReference type="PANTHER" id="PTHR43537:SF6">
    <property type="entry name" value="HTH-TYPE TRANSCRIPTIONAL REPRESSOR RSPR"/>
    <property type="match status" value="1"/>
</dbReference>
<dbReference type="GO" id="GO:0003677">
    <property type="term" value="F:DNA binding"/>
    <property type="evidence" value="ECO:0007669"/>
    <property type="project" value="UniProtKB-KW"/>
</dbReference>
<dbReference type="Gene3D" id="1.10.10.10">
    <property type="entry name" value="Winged helix-like DNA-binding domain superfamily/Winged helix DNA-binding domain"/>
    <property type="match status" value="1"/>
</dbReference>
<protein>
    <submittedName>
        <fullName evidence="5">DNA-binding GntR family transcriptional regulator</fullName>
    </submittedName>
</protein>